<keyword evidence="5" id="KW-1185">Reference proteome</keyword>
<dbReference type="PANTHER" id="PTHR47950">
    <property type="entry name" value="CYTOCHROME P450, FAMILY 76, SUBFAMILY C, POLYPEPTIDE 5-RELATED"/>
    <property type="match status" value="1"/>
</dbReference>
<protein>
    <recommendedName>
        <fullName evidence="6">Cytochrome P450</fullName>
    </recommendedName>
</protein>
<evidence type="ECO:0000313" key="5">
    <source>
        <dbReference type="Proteomes" id="UP001202328"/>
    </source>
</evidence>
<dbReference type="SUPFAM" id="SSF48264">
    <property type="entry name" value="Cytochrome P450"/>
    <property type="match status" value="1"/>
</dbReference>
<name>A0AAD4TFN5_9MAGN</name>
<keyword evidence="3" id="KW-0503">Monooxygenase</keyword>
<evidence type="ECO:0000313" key="4">
    <source>
        <dbReference type="EMBL" id="KAI3958487.1"/>
    </source>
</evidence>
<dbReference type="PRINTS" id="PR00463">
    <property type="entry name" value="EP450I"/>
</dbReference>
<keyword evidence="3" id="KW-0560">Oxidoreductase</keyword>
<proteinExistence type="inferred from homology"/>
<comment type="similarity">
    <text evidence="1 3">Belongs to the cytochrome P450 family.</text>
</comment>
<gene>
    <name evidence="4" type="ORF">MKW98_011175</name>
</gene>
<comment type="caution">
    <text evidence="4">The sequence shown here is derived from an EMBL/GenBank/DDBJ whole genome shotgun (WGS) entry which is preliminary data.</text>
</comment>
<dbReference type="InterPro" id="IPR002401">
    <property type="entry name" value="Cyt_P450_E_grp-I"/>
</dbReference>
<dbReference type="GO" id="GO:0033075">
    <property type="term" value="P:isoquinoline alkaloid biosynthetic process"/>
    <property type="evidence" value="ECO:0007669"/>
    <property type="project" value="UniProtKB-ARBA"/>
</dbReference>
<dbReference type="GO" id="GO:0005506">
    <property type="term" value="F:iron ion binding"/>
    <property type="evidence" value="ECO:0007669"/>
    <property type="project" value="InterPro"/>
</dbReference>
<dbReference type="Proteomes" id="UP001202328">
    <property type="component" value="Unassembled WGS sequence"/>
</dbReference>
<evidence type="ECO:0008006" key="6">
    <source>
        <dbReference type="Google" id="ProtNLM"/>
    </source>
</evidence>
<dbReference type="PRINTS" id="PR00385">
    <property type="entry name" value="P450"/>
</dbReference>
<dbReference type="AlphaFoldDB" id="A0AAD4TFN5"/>
<dbReference type="GO" id="GO:0004497">
    <property type="term" value="F:monooxygenase activity"/>
    <property type="evidence" value="ECO:0007669"/>
    <property type="project" value="UniProtKB-KW"/>
</dbReference>
<keyword evidence="2 3" id="KW-0479">Metal-binding</keyword>
<evidence type="ECO:0000256" key="2">
    <source>
        <dbReference type="PIRSR" id="PIRSR602401-1"/>
    </source>
</evidence>
<reference evidence="4" key="1">
    <citation type="submission" date="2022-04" db="EMBL/GenBank/DDBJ databases">
        <title>A functionally conserved STORR gene fusion in Papaver species that diverged 16.8 million years ago.</title>
        <authorList>
            <person name="Catania T."/>
        </authorList>
    </citation>
    <scope>NUCLEOTIDE SEQUENCE</scope>
    <source>
        <strain evidence="4">S-188037</strain>
    </source>
</reference>
<dbReference type="PANTHER" id="PTHR47950:SF44">
    <property type="entry name" value="CYTOCHROME P450, FAMILY 76, SUBFAMILY C, POLYPEPTIDE 5-RELATED"/>
    <property type="match status" value="1"/>
</dbReference>
<dbReference type="InterPro" id="IPR001128">
    <property type="entry name" value="Cyt_P450"/>
</dbReference>
<accession>A0AAD4TFN5</accession>
<sequence length="250" mass="28351">MDVQGTKRRMRNYAGIMDDTFDKIIDQKLELVKERKSSSSGDLLDIILDPSHENGAELPRQEIKALLKDLLMASTNTISATVEWTLAELLHNPSKMRKAQQELSDIIGKNQPIEESDIVRLPYLQAILKETLRLHPPAPFLLPHKAELDVKIHDPTIWAKPTSFRPERFLDSKTDYKGQHFEFIPFGSGRRICAGLALAHKMTPLVIGLLLQSFDWKLENEMKPEDMDMEDGSGFSLVKATGLRVIPIKI</sequence>
<dbReference type="GO" id="GO:0016705">
    <property type="term" value="F:oxidoreductase activity, acting on paired donors, with incorporation or reduction of molecular oxygen"/>
    <property type="evidence" value="ECO:0007669"/>
    <property type="project" value="InterPro"/>
</dbReference>
<keyword evidence="2 3" id="KW-0408">Iron</keyword>
<dbReference type="InterPro" id="IPR017972">
    <property type="entry name" value="Cyt_P450_CS"/>
</dbReference>
<organism evidence="4 5">
    <name type="scientific">Papaver atlanticum</name>
    <dbReference type="NCBI Taxonomy" id="357466"/>
    <lineage>
        <taxon>Eukaryota</taxon>
        <taxon>Viridiplantae</taxon>
        <taxon>Streptophyta</taxon>
        <taxon>Embryophyta</taxon>
        <taxon>Tracheophyta</taxon>
        <taxon>Spermatophyta</taxon>
        <taxon>Magnoliopsida</taxon>
        <taxon>Ranunculales</taxon>
        <taxon>Papaveraceae</taxon>
        <taxon>Papaveroideae</taxon>
        <taxon>Papaver</taxon>
    </lineage>
</organism>
<dbReference type="EMBL" id="JAJJMB010001160">
    <property type="protein sequence ID" value="KAI3958487.1"/>
    <property type="molecule type" value="Genomic_DNA"/>
</dbReference>
<evidence type="ECO:0000256" key="1">
    <source>
        <dbReference type="ARBA" id="ARBA00010617"/>
    </source>
</evidence>
<dbReference type="Gene3D" id="1.10.630.10">
    <property type="entry name" value="Cytochrome P450"/>
    <property type="match status" value="1"/>
</dbReference>
<evidence type="ECO:0000256" key="3">
    <source>
        <dbReference type="RuleBase" id="RU000461"/>
    </source>
</evidence>
<feature type="binding site" description="axial binding residue" evidence="2">
    <location>
        <position position="193"/>
    </location>
    <ligand>
        <name>heme</name>
        <dbReference type="ChEBI" id="CHEBI:30413"/>
    </ligand>
    <ligandPart>
        <name>Fe</name>
        <dbReference type="ChEBI" id="CHEBI:18248"/>
    </ligandPart>
</feature>
<dbReference type="Pfam" id="PF00067">
    <property type="entry name" value="p450"/>
    <property type="match status" value="1"/>
</dbReference>
<keyword evidence="2 3" id="KW-0349">Heme</keyword>
<comment type="cofactor">
    <cofactor evidence="2">
        <name>heme</name>
        <dbReference type="ChEBI" id="CHEBI:30413"/>
    </cofactor>
</comment>
<dbReference type="InterPro" id="IPR036396">
    <property type="entry name" value="Cyt_P450_sf"/>
</dbReference>
<dbReference type="PROSITE" id="PS00086">
    <property type="entry name" value="CYTOCHROME_P450"/>
    <property type="match status" value="1"/>
</dbReference>
<dbReference type="GO" id="GO:0020037">
    <property type="term" value="F:heme binding"/>
    <property type="evidence" value="ECO:0007669"/>
    <property type="project" value="InterPro"/>
</dbReference>